<dbReference type="EMBL" id="MRTP01000003">
    <property type="protein sequence ID" value="OMF54525.1"/>
    <property type="molecule type" value="Genomic_DNA"/>
</dbReference>
<dbReference type="SMART" id="SM00530">
    <property type="entry name" value="HTH_XRE"/>
    <property type="match status" value="1"/>
</dbReference>
<dbReference type="Proteomes" id="UP000187172">
    <property type="component" value="Unassembled WGS sequence"/>
</dbReference>
<proteinExistence type="predicted"/>
<evidence type="ECO:0000313" key="3">
    <source>
        <dbReference type="Proteomes" id="UP000187172"/>
    </source>
</evidence>
<dbReference type="InterPro" id="IPR010982">
    <property type="entry name" value="Lambda_DNA-bd_dom_sf"/>
</dbReference>
<dbReference type="Gene3D" id="1.10.260.40">
    <property type="entry name" value="lambda repressor-like DNA-binding domains"/>
    <property type="match status" value="1"/>
</dbReference>
<keyword evidence="3" id="KW-1185">Reference proteome</keyword>
<feature type="domain" description="HTH cro/C1-type" evidence="1">
    <location>
        <begin position="13"/>
        <end position="86"/>
    </location>
</feature>
<evidence type="ECO:0000259" key="1">
    <source>
        <dbReference type="SMART" id="SM00530"/>
    </source>
</evidence>
<gene>
    <name evidence="2" type="ORF">BK138_15265</name>
</gene>
<dbReference type="Gene3D" id="3.30.450.180">
    <property type="match status" value="1"/>
</dbReference>
<reference evidence="2 3" key="1">
    <citation type="submission" date="2016-11" db="EMBL/GenBank/DDBJ databases">
        <title>Paenibacillus species isolates.</title>
        <authorList>
            <person name="Beno S.M."/>
        </authorList>
    </citation>
    <scope>NUCLEOTIDE SEQUENCE [LARGE SCALE GENOMIC DNA]</scope>
    <source>
        <strain evidence="2 3">FSL R5-0378</strain>
    </source>
</reference>
<evidence type="ECO:0000313" key="2">
    <source>
        <dbReference type="EMBL" id="OMF54525.1"/>
    </source>
</evidence>
<dbReference type="Pfam" id="PF13560">
    <property type="entry name" value="HTH_31"/>
    <property type="match status" value="1"/>
</dbReference>
<dbReference type="GO" id="GO:0003677">
    <property type="term" value="F:DNA binding"/>
    <property type="evidence" value="ECO:0007669"/>
    <property type="project" value="InterPro"/>
</dbReference>
<dbReference type="AlphaFoldDB" id="A0A1R1ERT2"/>
<dbReference type="STRING" id="297318.BK138_15265"/>
<name>A0A1R1ERT2_9BACL</name>
<dbReference type="InterPro" id="IPR041413">
    <property type="entry name" value="MLTR_LBD"/>
</dbReference>
<sequence>MEAGLNRKAIGDFLKARRAQLTPEQFGLPQGHTRRRTPGLRREEVAQLADLSITWYTWLEQGREVSASPEVLDRLSSALQLSPTEREYLYLLAGRYPVPSRDMSAYKLSPAFMNLVASTPYPFFVIGPENRLIAWNELACEILTDFSAIPPEDMQMLRLTFMHPAFRTKIINWEHSTKIALSFYRKLYDRSASQPWYTRLIEELTISSKEFAEWWPLHEVAEKNGLRIEVKHPAMGHLHFEIITFTQINDLENLMCCIYMPLPETRTPEKLEAWLKTRPAARM</sequence>
<dbReference type="Pfam" id="PF17765">
    <property type="entry name" value="MLTR_LBD"/>
    <property type="match status" value="1"/>
</dbReference>
<dbReference type="InterPro" id="IPR001387">
    <property type="entry name" value="Cro/C1-type_HTH"/>
</dbReference>
<organism evidence="2 3">
    <name type="scientific">Paenibacillus rhizosphaerae</name>
    <dbReference type="NCBI Taxonomy" id="297318"/>
    <lineage>
        <taxon>Bacteria</taxon>
        <taxon>Bacillati</taxon>
        <taxon>Bacillota</taxon>
        <taxon>Bacilli</taxon>
        <taxon>Bacillales</taxon>
        <taxon>Paenibacillaceae</taxon>
        <taxon>Paenibacillus</taxon>
    </lineage>
</organism>
<dbReference type="PANTHER" id="PTHR35010">
    <property type="entry name" value="BLL4672 PROTEIN-RELATED"/>
    <property type="match status" value="1"/>
</dbReference>
<comment type="caution">
    <text evidence="2">The sequence shown here is derived from an EMBL/GenBank/DDBJ whole genome shotgun (WGS) entry which is preliminary data.</text>
</comment>
<dbReference type="SUPFAM" id="SSF47413">
    <property type="entry name" value="lambda repressor-like DNA-binding domains"/>
    <property type="match status" value="1"/>
</dbReference>
<protein>
    <recommendedName>
        <fullName evidence="1">HTH cro/C1-type domain-containing protein</fullName>
    </recommendedName>
</protein>
<dbReference type="CDD" id="cd00093">
    <property type="entry name" value="HTH_XRE"/>
    <property type="match status" value="1"/>
</dbReference>
<dbReference type="RefSeq" id="WP_076170427.1">
    <property type="nucleotide sequence ID" value="NZ_MRTP01000003.1"/>
</dbReference>
<accession>A0A1R1ERT2</accession>